<proteinExistence type="predicted"/>
<evidence type="ECO:0000313" key="1">
    <source>
        <dbReference type="EMBL" id="KZS39663.1"/>
    </source>
</evidence>
<evidence type="ECO:0000313" key="2">
    <source>
        <dbReference type="Proteomes" id="UP000076715"/>
    </source>
</evidence>
<dbReference type="Proteomes" id="UP000076715">
    <property type="component" value="Unassembled WGS sequence"/>
</dbReference>
<dbReference type="RefSeq" id="WP_066315346.1">
    <property type="nucleotide sequence ID" value="NZ_CANLSS010000009.1"/>
</dbReference>
<dbReference type="OrthoDB" id="883248at2"/>
<dbReference type="EMBL" id="LQRT01000024">
    <property type="protein sequence ID" value="KZS39663.1"/>
    <property type="molecule type" value="Genomic_DNA"/>
</dbReference>
<gene>
    <name evidence="1" type="ORF">AWE51_08405</name>
</gene>
<reference evidence="1 2" key="1">
    <citation type="submission" date="2016-01" db="EMBL/GenBank/DDBJ databases">
        <title>The draft genome sequence of Aquimarina sp. RZW4-3-2.</title>
        <authorList>
            <person name="Wang Y."/>
        </authorList>
    </citation>
    <scope>NUCLEOTIDE SEQUENCE [LARGE SCALE GENOMIC DNA]</scope>
    <source>
        <strain evidence="1 2">RZW4-3-2</strain>
    </source>
</reference>
<dbReference type="AlphaFoldDB" id="A0A162ZA71"/>
<organism evidence="1 2">
    <name type="scientific">Aquimarina aggregata</name>
    <dbReference type="NCBI Taxonomy" id="1642818"/>
    <lineage>
        <taxon>Bacteria</taxon>
        <taxon>Pseudomonadati</taxon>
        <taxon>Bacteroidota</taxon>
        <taxon>Flavobacteriia</taxon>
        <taxon>Flavobacteriales</taxon>
        <taxon>Flavobacteriaceae</taxon>
        <taxon>Aquimarina</taxon>
    </lineage>
</organism>
<dbReference type="STRING" id="1642818.AWE51_08405"/>
<evidence type="ECO:0008006" key="3">
    <source>
        <dbReference type="Google" id="ProtNLM"/>
    </source>
</evidence>
<sequence length="188" mass="21381">MKKTMLTIVLFTFVLTLQSQKTSVEKSIFGLQIGAVGVWVHHELKLSNQMVLRSEIGFDINSGNNDFYPDTSFLLTSVLTLEPRWYYNLNKRISKGKRIDANSGNFFSLKTSYHPDLLVISNSDESINVVPDISIIPTWGLKRNIGKHFNYEAGAGIGYIYYFAKNEGFTKDKGETALNLHLRIGYRF</sequence>
<keyword evidence="2" id="KW-1185">Reference proteome</keyword>
<protein>
    <recommendedName>
        <fullName evidence="3">Outer membrane protein beta-barrel domain-containing protein</fullName>
    </recommendedName>
</protein>
<comment type="caution">
    <text evidence="1">The sequence shown here is derived from an EMBL/GenBank/DDBJ whole genome shotgun (WGS) entry which is preliminary data.</text>
</comment>
<accession>A0A162ZA71</accession>
<name>A0A162ZA71_9FLAO</name>